<dbReference type="Gene3D" id="2.30.30.40">
    <property type="entry name" value="SH3 Domains"/>
    <property type="match status" value="1"/>
</dbReference>
<protein>
    <submittedName>
        <fullName evidence="2">SH3 domain-containing protein</fullName>
    </submittedName>
</protein>
<dbReference type="eggNOG" id="ENOG50347E9">
    <property type="taxonomic scope" value="Bacteria"/>
</dbReference>
<evidence type="ECO:0000313" key="3">
    <source>
        <dbReference type="Proteomes" id="UP000002791"/>
    </source>
</evidence>
<keyword evidence="3" id="KW-1185">Reference proteome</keyword>
<dbReference type="HOGENOM" id="CLU_171089_0_0_11"/>
<dbReference type="EMBL" id="CM001440">
    <property type="protein sequence ID" value="EHR59541.1"/>
    <property type="molecule type" value="Genomic_DNA"/>
</dbReference>
<dbReference type="STRING" id="882082.SaccyDRAFT_0613"/>
<sequence>MFKRALIIVGVVLGLAVIYTTGSEQRSSDAESGGTPGERAACTVVVTADVLNVRSGPGTDHDVVDELRQDEELDATTETRDGFRRIGDEQWASDDYLEPVDGADCD</sequence>
<gene>
    <name evidence="2" type="ORF">SaccyDRAFT_0613</name>
</gene>
<feature type="domain" description="SH3b" evidence="1">
    <location>
        <begin position="49"/>
        <end position="98"/>
    </location>
</feature>
<evidence type="ECO:0000313" key="2">
    <source>
        <dbReference type="EMBL" id="EHR59541.1"/>
    </source>
</evidence>
<evidence type="ECO:0000259" key="1">
    <source>
        <dbReference type="Pfam" id="PF08239"/>
    </source>
</evidence>
<dbReference type="RefSeq" id="WP_005453469.1">
    <property type="nucleotide sequence ID" value="NZ_CM001440.1"/>
</dbReference>
<dbReference type="OrthoDB" id="3574655at2"/>
<name>H5XH70_9PSEU</name>
<reference evidence="2 3" key="1">
    <citation type="submission" date="2011-11" db="EMBL/GenBank/DDBJ databases">
        <title>The Noncontiguous Finished sequence of Saccharomonospora cyanea NA-134.</title>
        <authorList>
            <consortium name="US DOE Joint Genome Institute"/>
            <person name="Lucas S."/>
            <person name="Han J."/>
            <person name="Lapidus A."/>
            <person name="Cheng J.-F."/>
            <person name="Goodwin L."/>
            <person name="Pitluck S."/>
            <person name="Peters L."/>
            <person name="Ovchinnikova G."/>
            <person name="Lu M."/>
            <person name="Detter J.C."/>
            <person name="Han C."/>
            <person name="Tapia R."/>
            <person name="Land M."/>
            <person name="Hauser L."/>
            <person name="Kyrpides N."/>
            <person name="Ivanova N."/>
            <person name="Pagani I."/>
            <person name="Brambilla E.-M."/>
            <person name="Klenk H.-P."/>
            <person name="Woyke T."/>
        </authorList>
    </citation>
    <scope>NUCLEOTIDE SEQUENCE [LARGE SCALE GENOMIC DNA]</scope>
    <source>
        <strain evidence="2 3">NA-134</strain>
    </source>
</reference>
<dbReference type="Pfam" id="PF08239">
    <property type="entry name" value="SH3_3"/>
    <property type="match status" value="1"/>
</dbReference>
<proteinExistence type="predicted"/>
<organism evidence="2 3">
    <name type="scientific">Saccharomonospora cyanea NA-134</name>
    <dbReference type="NCBI Taxonomy" id="882082"/>
    <lineage>
        <taxon>Bacteria</taxon>
        <taxon>Bacillati</taxon>
        <taxon>Actinomycetota</taxon>
        <taxon>Actinomycetes</taxon>
        <taxon>Pseudonocardiales</taxon>
        <taxon>Pseudonocardiaceae</taxon>
        <taxon>Saccharomonospora</taxon>
    </lineage>
</organism>
<dbReference type="Proteomes" id="UP000002791">
    <property type="component" value="Chromosome"/>
</dbReference>
<dbReference type="InterPro" id="IPR003646">
    <property type="entry name" value="SH3-like_bac-type"/>
</dbReference>
<accession>H5XH70</accession>
<dbReference type="AlphaFoldDB" id="H5XH70"/>